<dbReference type="RefSeq" id="WP_033519489.1">
    <property type="nucleotide sequence ID" value="NZ_CAUPKV010000018.1"/>
</dbReference>
<keyword evidence="1 3" id="KW-0436">Ligase</keyword>
<dbReference type="GeneID" id="85164938"/>
<comment type="caution">
    <text evidence="3">The sequence shown here is derived from an EMBL/GenBank/DDBJ whole genome shotgun (WGS) entry which is preliminary data.</text>
</comment>
<name>A0A087D462_9BIFI</name>
<dbReference type="InterPro" id="IPR004408">
    <property type="entry name" value="Biotin_CoA_COase_ligase"/>
</dbReference>
<dbReference type="eggNOG" id="COG0340">
    <property type="taxonomic scope" value="Bacteria"/>
</dbReference>
<dbReference type="InterPro" id="IPR045864">
    <property type="entry name" value="aa-tRNA-synth_II/BPL/LPL"/>
</dbReference>
<reference evidence="3 4" key="1">
    <citation type="submission" date="2014-03" db="EMBL/GenBank/DDBJ databases">
        <title>Genomics of Bifidobacteria.</title>
        <authorList>
            <person name="Ventura M."/>
            <person name="Milani C."/>
            <person name="Lugli G.A."/>
        </authorList>
    </citation>
    <scope>NUCLEOTIDE SEQUENCE [LARGE SCALE GENOMIC DNA]</scope>
    <source>
        <strain evidence="3 4">LMG 21589</strain>
    </source>
</reference>
<evidence type="ECO:0000256" key="1">
    <source>
        <dbReference type="ARBA" id="ARBA00022598"/>
    </source>
</evidence>
<protein>
    <submittedName>
        <fullName evidence="3">Biotin-(Acetyl-CoA carboxylase) ligase</fullName>
        <ecNumber evidence="3">6.3.4.15</ecNumber>
    </submittedName>
</protein>
<dbReference type="Proteomes" id="UP000029033">
    <property type="component" value="Unassembled WGS sequence"/>
</dbReference>
<dbReference type="SUPFAM" id="SSF55681">
    <property type="entry name" value="Class II aaRS and biotin synthetases"/>
    <property type="match status" value="1"/>
</dbReference>
<dbReference type="GO" id="GO:0005737">
    <property type="term" value="C:cytoplasm"/>
    <property type="evidence" value="ECO:0007669"/>
    <property type="project" value="TreeGrafter"/>
</dbReference>
<dbReference type="CDD" id="cd16442">
    <property type="entry name" value="BPL"/>
    <property type="match status" value="1"/>
</dbReference>
<dbReference type="Gene3D" id="2.30.30.100">
    <property type="match status" value="1"/>
</dbReference>
<evidence type="ECO:0000313" key="3">
    <source>
        <dbReference type="EMBL" id="KFI90312.1"/>
    </source>
</evidence>
<dbReference type="PANTHER" id="PTHR12835:SF5">
    <property type="entry name" value="BIOTIN--PROTEIN LIGASE"/>
    <property type="match status" value="1"/>
</dbReference>
<evidence type="ECO:0000259" key="2">
    <source>
        <dbReference type="Pfam" id="PF03099"/>
    </source>
</evidence>
<dbReference type="STRING" id="158787.BSCA_1923"/>
<accession>A0A087D462</accession>
<organism evidence="3 4">
    <name type="scientific">Bifidobacterium scardovii</name>
    <dbReference type="NCBI Taxonomy" id="158787"/>
    <lineage>
        <taxon>Bacteria</taxon>
        <taxon>Bacillati</taxon>
        <taxon>Actinomycetota</taxon>
        <taxon>Actinomycetes</taxon>
        <taxon>Bifidobacteriales</taxon>
        <taxon>Bifidobacteriaceae</taxon>
        <taxon>Bifidobacterium</taxon>
    </lineage>
</organism>
<feature type="domain" description="BPL/LPL catalytic" evidence="2">
    <location>
        <begin position="46"/>
        <end position="162"/>
    </location>
</feature>
<dbReference type="GO" id="GO:0004077">
    <property type="term" value="F:biotin--[biotin carboxyl-carrier protein] ligase activity"/>
    <property type="evidence" value="ECO:0007669"/>
    <property type="project" value="UniProtKB-EC"/>
</dbReference>
<dbReference type="Pfam" id="PF03099">
    <property type="entry name" value="BPL_LplA_LipB"/>
    <property type="match status" value="1"/>
</dbReference>
<dbReference type="InterPro" id="IPR004143">
    <property type="entry name" value="BPL_LPL_catalytic"/>
</dbReference>
<dbReference type="PANTHER" id="PTHR12835">
    <property type="entry name" value="BIOTIN PROTEIN LIGASE"/>
    <property type="match status" value="1"/>
</dbReference>
<evidence type="ECO:0000313" key="4">
    <source>
        <dbReference type="Proteomes" id="UP000029033"/>
    </source>
</evidence>
<dbReference type="EMBL" id="JGZO01000031">
    <property type="protein sequence ID" value="KFI90312.1"/>
    <property type="molecule type" value="Genomic_DNA"/>
</dbReference>
<gene>
    <name evidence="3" type="ORF">BSCA_1923</name>
</gene>
<proteinExistence type="predicted"/>
<dbReference type="Gene3D" id="3.30.930.10">
    <property type="entry name" value="Bira Bifunctional Protein, Domain 2"/>
    <property type="match status" value="1"/>
</dbReference>
<dbReference type="EC" id="6.3.4.15" evidence="3"/>
<keyword evidence="4" id="KW-1185">Reference proteome</keyword>
<dbReference type="AlphaFoldDB" id="A0A087D462"/>
<sequence length="296" mass="31179">MGIITDDAALSAMPRTAAKADAVVLLPEVGSTNTYARELIEREGEGRWPFASPSAVAVVATDRQTAGRGRLDHVWTSAAGESFTVSFVACVPRALATDDTVNGWLQMIAGLSALDALREAAGETGGGGLKLKWPNDLFCGGLKLGGILAEMVMLPGELDRVAVIFGIGINLAVPADRLPTPQSTSLQLHFALGRSGEGQAVDTAALRDRIAARLVASLRLRLDALIRDPHAEAPRLAGETRSLCWTLGHRVSIHYTDGTTLEATALALNDDASLTVRDDAGATRTVRTADVDVLNH</sequence>